<dbReference type="Pfam" id="PF17865">
    <property type="entry name" value="AAA_lid_5"/>
    <property type="match status" value="1"/>
</dbReference>
<dbReference type="FunFam" id="3.40.50.300:FF:000956">
    <property type="entry name" value="Midasin"/>
    <property type="match status" value="1"/>
</dbReference>
<evidence type="ECO:0000256" key="1">
    <source>
        <dbReference type="ARBA" id="ARBA00004604"/>
    </source>
</evidence>
<evidence type="ECO:0000313" key="11">
    <source>
        <dbReference type="EMBL" id="KAK3792592.1"/>
    </source>
</evidence>
<dbReference type="GO" id="GO:0000027">
    <property type="term" value="P:ribosomal large subunit assembly"/>
    <property type="evidence" value="ECO:0007669"/>
    <property type="project" value="TreeGrafter"/>
</dbReference>
<evidence type="ECO:0000256" key="7">
    <source>
        <dbReference type="ARBA" id="ARBA00023186"/>
    </source>
</evidence>
<dbReference type="Proteomes" id="UP001283361">
    <property type="component" value="Unassembled WGS sequence"/>
</dbReference>
<evidence type="ECO:0000256" key="6">
    <source>
        <dbReference type="ARBA" id="ARBA00022840"/>
    </source>
</evidence>
<comment type="subcellular location">
    <subcellularLocation>
        <location evidence="1">Nucleus</location>
        <location evidence="1">Nucleolus</location>
    </subcellularLocation>
    <subcellularLocation>
        <location evidence="2">Nucleus</location>
        <location evidence="2">Nucleoplasm</location>
    </subcellularLocation>
</comment>
<evidence type="ECO:0000256" key="5">
    <source>
        <dbReference type="ARBA" id="ARBA00022741"/>
    </source>
</evidence>
<keyword evidence="7" id="KW-0143">Chaperone</keyword>
<dbReference type="FunFam" id="3.40.50.300:FF:000142">
    <property type="entry name" value="Midasin"/>
    <property type="match status" value="1"/>
</dbReference>
<feature type="compositionally biased region" description="Acidic residues" evidence="9">
    <location>
        <begin position="18"/>
        <end position="33"/>
    </location>
</feature>
<dbReference type="Pfam" id="PF07728">
    <property type="entry name" value="AAA_5"/>
    <property type="match status" value="3"/>
</dbReference>
<comment type="similarity">
    <text evidence="3">Belongs to the midasin family.</text>
</comment>
<dbReference type="Pfam" id="PF21108">
    <property type="entry name" value="MDN1_4th"/>
    <property type="match status" value="1"/>
</dbReference>
<dbReference type="CDD" id="cd00009">
    <property type="entry name" value="AAA"/>
    <property type="match status" value="1"/>
</dbReference>
<dbReference type="InterPro" id="IPR027417">
    <property type="entry name" value="P-loop_NTPase"/>
</dbReference>
<keyword evidence="5" id="KW-0547">Nucleotide-binding</keyword>
<evidence type="ECO:0000256" key="8">
    <source>
        <dbReference type="ARBA" id="ARBA00023242"/>
    </source>
</evidence>
<dbReference type="PANTHER" id="PTHR48103">
    <property type="entry name" value="MIDASIN-RELATED"/>
    <property type="match status" value="1"/>
</dbReference>
<dbReference type="InterPro" id="IPR048617">
    <property type="entry name" value="MDN1_AAA_lid_4"/>
</dbReference>
<dbReference type="PANTHER" id="PTHR48103:SF2">
    <property type="entry name" value="MIDASIN"/>
    <property type="match status" value="1"/>
</dbReference>
<protein>
    <recommendedName>
        <fullName evidence="4">Midasin</fullName>
    </recommendedName>
</protein>
<evidence type="ECO:0000313" key="12">
    <source>
        <dbReference type="Proteomes" id="UP001283361"/>
    </source>
</evidence>
<evidence type="ECO:0000256" key="4">
    <source>
        <dbReference type="ARBA" id="ARBA00017143"/>
    </source>
</evidence>
<evidence type="ECO:0000256" key="9">
    <source>
        <dbReference type="SAM" id="MobiDB-lite"/>
    </source>
</evidence>
<dbReference type="InterPro" id="IPR011704">
    <property type="entry name" value="ATPase_dyneun-rel_AAA"/>
</dbReference>
<dbReference type="GO" id="GO:0016887">
    <property type="term" value="F:ATP hydrolysis activity"/>
    <property type="evidence" value="ECO:0007669"/>
    <property type="project" value="InterPro"/>
</dbReference>
<feature type="domain" description="AAA+ ATPase" evidence="10">
    <location>
        <begin position="907"/>
        <end position="1076"/>
    </location>
</feature>
<feature type="domain" description="AAA+ ATPase" evidence="10">
    <location>
        <begin position="1289"/>
        <end position="1441"/>
    </location>
</feature>
<organism evidence="11 12">
    <name type="scientific">Elysia crispata</name>
    <name type="common">lettuce slug</name>
    <dbReference type="NCBI Taxonomy" id="231223"/>
    <lineage>
        <taxon>Eukaryota</taxon>
        <taxon>Metazoa</taxon>
        <taxon>Spiralia</taxon>
        <taxon>Lophotrochozoa</taxon>
        <taxon>Mollusca</taxon>
        <taxon>Gastropoda</taxon>
        <taxon>Heterobranchia</taxon>
        <taxon>Euthyneura</taxon>
        <taxon>Panpulmonata</taxon>
        <taxon>Sacoglossa</taxon>
        <taxon>Placobranchoidea</taxon>
        <taxon>Plakobranchidae</taxon>
        <taxon>Elysia</taxon>
    </lineage>
</organism>
<keyword evidence="6" id="KW-0067">ATP-binding</keyword>
<keyword evidence="8" id="KW-0539">Nucleus</keyword>
<dbReference type="EMBL" id="JAWDGP010001363">
    <property type="protein sequence ID" value="KAK3792592.1"/>
    <property type="molecule type" value="Genomic_DNA"/>
</dbReference>
<dbReference type="Gene3D" id="3.40.50.300">
    <property type="entry name" value="P-loop containing nucleotide triphosphate hydrolases"/>
    <property type="match status" value="4"/>
</dbReference>
<evidence type="ECO:0000256" key="2">
    <source>
        <dbReference type="ARBA" id="ARBA00004642"/>
    </source>
</evidence>
<dbReference type="InterPro" id="IPR003593">
    <property type="entry name" value="AAA+_ATPase"/>
</dbReference>
<comment type="caution">
    <text evidence="11">The sequence shown here is derived from an EMBL/GenBank/DDBJ whole genome shotgun (WGS) entry which is preliminary data.</text>
</comment>
<dbReference type="GO" id="GO:0005524">
    <property type="term" value="F:ATP binding"/>
    <property type="evidence" value="ECO:0007669"/>
    <property type="project" value="UniProtKB-KW"/>
</dbReference>
<proteinExistence type="inferred from homology"/>
<dbReference type="GO" id="GO:0005654">
    <property type="term" value="C:nucleoplasm"/>
    <property type="evidence" value="ECO:0007669"/>
    <property type="project" value="UniProtKB-SubCell"/>
</dbReference>
<accession>A0AAE1ARB4</accession>
<keyword evidence="12" id="KW-1185">Reference proteome</keyword>
<dbReference type="SUPFAM" id="SSF52540">
    <property type="entry name" value="P-loop containing nucleoside triphosphate hydrolases"/>
    <property type="match status" value="4"/>
</dbReference>
<dbReference type="InterPro" id="IPR040848">
    <property type="entry name" value="AAA_lid_7"/>
</dbReference>
<evidence type="ECO:0000256" key="3">
    <source>
        <dbReference type="ARBA" id="ARBA00007188"/>
    </source>
</evidence>
<dbReference type="FunFam" id="3.40.50.300:FF:000764">
    <property type="entry name" value="Midasin"/>
    <property type="match status" value="1"/>
</dbReference>
<reference evidence="11" key="1">
    <citation type="journal article" date="2023" name="G3 (Bethesda)">
        <title>A reference genome for the long-term kleptoplast-retaining sea slug Elysia crispata morphotype clarki.</title>
        <authorList>
            <person name="Eastman K.E."/>
            <person name="Pendleton A.L."/>
            <person name="Shaikh M.A."/>
            <person name="Suttiyut T."/>
            <person name="Ogas R."/>
            <person name="Tomko P."/>
            <person name="Gavelis G."/>
            <person name="Widhalm J.R."/>
            <person name="Wisecaver J.H."/>
        </authorList>
    </citation>
    <scope>NUCLEOTIDE SEQUENCE</scope>
    <source>
        <strain evidence="11">ECLA1</strain>
    </source>
</reference>
<dbReference type="Pfam" id="PF17867">
    <property type="entry name" value="AAA_lid_7"/>
    <property type="match status" value="2"/>
</dbReference>
<dbReference type="SMART" id="SM00382">
    <property type="entry name" value="AAA"/>
    <property type="match status" value="3"/>
</dbReference>
<feature type="domain" description="AAA+ ATPase" evidence="10">
    <location>
        <begin position="597"/>
        <end position="742"/>
    </location>
</feature>
<dbReference type="GO" id="GO:0005730">
    <property type="term" value="C:nucleolus"/>
    <property type="evidence" value="ECO:0007669"/>
    <property type="project" value="UniProtKB-SubCell"/>
</dbReference>
<dbReference type="GO" id="GO:0030687">
    <property type="term" value="C:preribosome, large subunit precursor"/>
    <property type="evidence" value="ECO:0007669"/>
    <property type="project" value="TreeGrafter"/>
</dbReference>
<dbReference type="InterPro" id="IPR041190">
    <property type="entry name" value="Midasin_AAA_lid_5"/>
</dbReference>
<gene>
    <name evidence="11" type="ORF">RRG08_009950</name>
</gene>
<sequence length="1663" mass="187717">MSDSEENIDLNDSQSECSDVDYESSDDTDDDEVVPQPLQEIGDNRTADGVRLYQDKDNNLVIPPFKPENVPGLQLSEVRTKKDTSMFLGYSYWRSGPRKIQQCSWVTAIRGQDQERYKNVSGLQLLELRTKKDTTMFLGYSYRRSGPRKIQQCSWVTATGGQDQERYNNVPGLQLAEVRTKKDTTMFLGYSYQRSGPRKIQQCSWVTAIRGQDQERYKNVPGLQLLEVRIKKDTTMFLGYSYRRSGPRKIQQCSWVTATGGQDQERYNNVPGLQLPEVRTKKDTTMFLGYSYRRSGPRKIQQCSWVTATGGQDQERYNNVPGLQLLEVRTKKDTTMFLGYSYWRSGPRKIQQCSWVTATRGQDQERYNNVPGLQLPEARTKKDTTMKYLTADMILFGSSFLLRYAGVRLGKDSQRSHNFIRFTEFYVEEMECPKDLATLVRDYLPGLSLSSRQISGIVNFYLTIKSDQSEKLMDGTGHKPHFSLRTLSRALRYCARNPCKSVPRSLYEGFCMSFLTAIDRSSHPVVEGLILKHVLVTSSTKAVLGQKLPQPEQGHHIDVAGYWVAMGELRPEVPEHYIVTPSVKRNLRDLARVVSAGKHPVLLQGETSVGKTSLILYLAQLTGNKCVRVNNHEHTDLQEYIGCYAADASGRLVFKEGVLVEAMRKGHWIILDELNLAPTDVLEALNRLLDDNQELYIPENQQMVQAHPKFMLFATQNPPGLYGGRKILSRAFRNRFVELHFDEIPPSELETILHERCGIPLSYARKLVAVMLELQTRRRGSSIFFGKQGFMTLRDLFRWAQRYNCPEAGKAEKFYDWDQHLAEHGYMLLAGRVRKQEEETTILSVIQKHLKRTLHPEALFTVGPHTPQPLANMLDSITRTEIGEFHHIVWTYNMRRLAVLVGQAIRFREPILLVGDTGIGKTTVCQLYAMLKAKELHCVNCHMHTESADFLGGLRPVRSHEDQESGGDQKLFEWKDGPLVQAMRDGAMFLIDEISLADDSVLERLNSVLESDRMLLLAERVGGGEGDSEGEVEKLEATEGFQVFATMNPGGDFGKKELSPALRNRFTEIWCPKSGDRTDLESIIEKNIRSDVHLLNTQDGTSGFGKAMMDFIGWFTTTDVGKGSTVSIRDILSWVNFINICCQVKDSSNTPSPMEVDEDSTTKLGQTGLPPAVAFVHGACLVFIDSLGAGPGTYNQEGLSQTRRQTCLDFLCNQFVNVLGYKLDLEQCGLALHHAKSRQIPVVLDETRLTIHPFSIEREPIPDSSSEKFALEAPTTCENAQRLLRGMQLPRPILLEGSPGVGKTSLVAAVARLARKTLVRINLSEQTDISDLFGADLPVEGEEGGRFTWRDGPFLQALKAGHWVVFDELNLASQSVLEGLNACFDHRAEVYIPELGKTFAINHTKVRIFACQNPLSQGGGRKGLPQSFLNRFSQVYVEPLGREDLIFISCSMYPDLPQEMLTSMVDFNSKLHEETMVKKLWGSKGSPWEFNLRDLFRWCDLLYVNQTQETLNPGEYVGLIYKDRMRSALDKTKVEEIYAAGMGKNWPLYQTSRRVFRGQSIVQAGHSFLTRGSDIQVSTKGHNEPDLLLLHHYLESLESLIKCVEMGWLAILVGPQSCGKTSLVRLLAQLTGQPLSILPMNSTMDTTELLGGFEQVIYLGGVL</sequence>
<dbReference type="GO" id="GO:0000055">
    <property type="term" value="P:ribosomal large subunit export from nucleus"/>
    <property type="evidence" value="ECO:0007669"/>
    <property type="project" value="TreeGrafter"/>
</dbReference>
<evidence type="ECO:0000259" key="10">
    <source>
        <dbReference type="SMART" id="SM00382"/>
    </source>
</evidence>
<feature type="region of interest" description="Disordered" evidence="9">
    <location>
        <begin position="1"/>
        <end position="46"/>
    </location>
</feature>
<name>A0AAE1ARB4_9GAST</name>